<keyword evidence="4" id="KW-0520">NAD</keyword>
<protein>
    <submittedName>
        <fullName evidence="8">Unannotated protein</fullName>
    </submittedName>
</protein>
<dbReference type="PANTHER" id="PTHR35786:SF1">
    <property type="entry name" value="REDOX-SENSING TRANSCRIPTIONAL REPRESSOR REX 1"/>
    <property type="match status" value="1"/>
</dbReference>
<dbReference type="InterPro" id="IPR009718">
    <property type="entry name" value="Rex_DNA-bd_C_dom"/>
</dbReference>
<dbReference type="AlphaFoldDB" id="A0A6J6TBV4"/>
<evidence type="ECO:0000256" key="1">
    <source>
        <dbReference type="ARBA" id="ARBA00022490"/>
    </source>
</evidence>
<keyword evidence="5" id="KW-0238">DNA-binding</keyword>
<dbReference type="Gene3D" id="3.40.50.720">
    <property type="entry name" value="NAD(P)-binding Rossmann-like Domain"/>
    <property type="match status" value="1"/>
</dbReference>
<evidence type="ECO:0000259" key="7">
    <source>
        <dbReference type="SMART" id="SM00881"/>
    </source>
</evidence>
<dbReference type="PANTHER" id="PTHR35786">
    <property type="entry name" value="REDOX-SENSING TRANSCRIPTIONAL REPRESSOR REX"/>
    <property type="match status" value="1"/>
</dbReference>
<organism evidence="8">
    <name type="scientific">freshwater metagenome</name>
    <dbReference type="NCBI Taxonomy" id="449393"/>
    <lineage>
        <taxon>unclassified sequences</taxon>
        <taxon>metagenomes</taxon>
        <taxon>ecological metagenomes</taxon>
    </lineage>
</organism>
<proteinExistence type="inferred from homology"/>
<dbReference type="Pfam" id="PF02629">
    <property type="entry name" value="CoA_binding"/>
    <property type="match status" value="1"/>
</dbReference>
<dbReference type="NCBIfam" id="NF003994">
    <property type="entry name" value="PRK05472.2-3"/>
    <property type="match status" value="1"/>
</dbReference>
<dbReference type="NCBIfam" id="NF003992">
    <property type="entry name" value="PRK05472.2-1"/>
    <property type="match status" value="1"/>
</dbReference>
<dbReference type="InterPro" id="IPR058236">
    <property type="entry name" value="Rex_actinobacterial-type"/>
</dbReference>
<dbReference type="SUPFAM" id="SSF46785">
    <property type="entry name" value="Winged helix' DNA-binding domain"/>
    <property type="match status" value="1"/>
</dbReference>
<dbReference type="NCBIfam" id="NF003995">
    <property type="entry name" value="PRK05472.2-4"/>
    <property type="match status" value="1"/>
</dbReference>
<dbReference type="InterPro" id="IPR003781">
    <property type="entry name" value="CoA-bd"/>
</dbReference>
<dbReference type="SUPFAM" id="SSF51735">
    <property type="entry name" value="NAD(P)-binding Rossmann-fold domains"/>
    <property type="match status" value="1"/>
</dbReference>
<keyword evidence="3" id="KW-0805">Transcription regulation</keyword>
<evidence type="ECO:0000256" key="4">
    <source>
        <dbReference type="ARBA" id="ARBA00023027"/>
    </source>
</evidence>
<dbReference type="SMART" id="SM00881">
    <property type="entry name" value="CoA_binding"/>
    <property type="match status" value="1"/>
</dbReference>
<sequence>MSLSRRTLGKALTPDVGRGIPDATVARLPIYGRVLTSLITEGNSTVSSDHLAELCGVSPAKLRKDLSLLGSYGTRGVGYDVGFLSAQIDRELGLSRPWRVVIVGAGNLGRALVSYRGFESRGFEIVGLVDSHPDVVGTRVTVGARELLVLPSASLEALVRQSHAHIGVIVTPAESAQAVAERLVAAGIRSILNFAPVVLTVPVGVEVRKVDFGVELQILAFHEQRRGEEPMSQAMHA</sequence>
<dbReference type="InterPro" id="IPR036291">
    <property type="entry name" value="NAD(P)-bd_dom_sf"/>
</dbReference>
<dbReference type="GO" id="GO:0003677">
    <property type="term" value="F:DNA binding"/>
    <property type="evidence" value="ECO:0007669"/>
    <property type="project" value="UniProtKB-KW"/>
</dbReference>
<accession>A0A6J6TBV4</accession>
<reference evidence="8" key="1">
    <citation type="submission" date="2020-05" db="EMBL/GenBank/DDBJ databases">
        <authorList>
            <person name="Chiriac C."/>
            <person name="Salcher M."/>
            <person name="Ghai R."/>
            <person name="Kavagutti S V."/>
        </authorList>
    </citation>
    <scope>NUCLEOTIDE SEQUENCE</scope>
</reference>
<dbReference type="InterPro" id="IPR036388">
    <property type="entry name" value="WH-like_DNA-bd_sf"/>
</dbReference>
<evidence type="ECO:0000256" key="6">
    <source>
        <dbReference type="ARBA" id="ARBA00023163"/>
    </source>
</evidence>
<dbReference type="Gene3D" id="1.10.10.10">
    <property type="entry name" value="Winged helix-like DNA-binding domain superfamily/Winged helix DNA-binding domain"/>
    <property type="match status" value="1"/>
</dbReference>
<dbReference type="NCBIfam" id="NF003996">
    <property type="entry name" value="PRK05472.2-5"/>
    <property type="match status" value="1"/>
</dbReference>
<evidence type="ECO:0000256" key="3">
    <source>
        <dbReference type="ARBA" id="ARBA00023015"/>
    </source>
</evidence>
<evidence type="ECO:0000313" key="8">
    <source>
        <dbReference type="EMBL" id="CAB4744257.1"/>
    </source>
</evidence>
<dbReference type="EMBL" id="CAEZYW010000137">
    <property type="protein sequence ID" value="CAB4744257.1"/>
    <property type="molecule type" value="Genomic_DNA"/>
</dbReference>
<dbReference type="GO" id="GO:0045892">
    <property type="term" value="P:negative regulation of DNA-templated transcription"/>
    <property type="evidence" value="ECO:0007669"/>
    <property type="project" value="InterPro"/>
</dbReference>
<evidence type="ECO:0000256" key="5">
    <source>
        <dbReference type="ARBA" id="ARBA00023125"/>
    </source>
</evidence>
<feature type="domain" description="CoA-binding" evidence="7">
    <location>
        <begin position="94"/>
        <end position="198"/>
    </location>
</feature>
<dbReference type="InterPro" id="IPR022876">
    <property type="entry name" value="Tscrpt_rep_Rex"/>
</dbReference>
<name>A0A6J6TBV4_9ZZZZ</name>
<dbReference type="NCBIfam" id="NF003993">
    <property type="entry name" value="PRK05472.2-2"/>
    <property type="match status" value="1"/>
</dbReference>
<dbReference type="Pfam" id="PF06971">
    <property type="entry name" value="Put_DNA-bind_N"/>
    <property type="match status" value="1"/>
</dbReference>
<keyword evidence="2" id="KW-0678">Repressor</keyword>
<dbReference type="GO" id="GO:0051775">
    <property type="term" value="P:response to redox state"/>
    <property type="evidence" value="ECO:0007669"/>
    <property type="project" value="InterPro"/>
</dbReference>
<keyword evidence="1" id="KW-0963">Cytoplasm</keyword>
<dbReference type="InterPro" id="IPR036390">
    <property type="entry name" value="WH_DNA-bd_sf"/>
</dbReference>
<dbReference type="HAMAP" id="MF_01131">
    <property type="entry name" value="Rex"/>
    <property type="match status" value="1"/>
</dbReference>
<gene>
    <name evidence="8" type="ORF">UFOPK2786_00951</name>
</gene>
<keyword evidence="6" id="KW-0804">Transcription</keyword>
<evidence type="ECO:0000256" key="2">
    <source>
        <dbReference type="ARBA" id="ARBA00022491"/>
    </source>
</evidence>